<evidence type="ECO:0000256" key="3">
    <source>
        <dbReference type="ARBA" id="ARBA00023163"/>
    </source>
</evidence>
<dbReference type="STRING" id="1774969.AUC69_10695"/>
<organism evidence="6 7">
    <name type="scientific">Methyloceanibacter superfactus</name>
    <dbReference type="NCBI Taxonomy" id="1774969"/>
    <lineage>
        <taxon>Bacteria</taxon>
        <taxon>Pseudomonadati</taxon>
        <taxon>Pseudomonadota</taxon>
        <taxon>Alphaproteobacteria</taxon>
        <taxon>Hyphomicrobiales</taxon>
        <taxon>Hyphomicrobiaceae</taxon>
        <taxon>Methyloceanibacter</taxon>
    </lineage>
</organism>
<comment type="caution">
    <text evidence="6">The sequence shown here is derived from an EMBL/GenBank/DDBJ whole genome shotgun (WGS) entry which is preliminary data.</text>
</comment>
<dbReference type="Gene3D" id="1.10.10.10">
    <property type="entry name" value="Winged helix-like DNA-binding domain superfamily/Winged helix DNA-binding domain"/>
    <property type="match status" value="1"/>
</dbReference>
<gene>
    <name evidence="6" type="ORF">AUC69_10695</name>
</gene>
<dbReference type="PANTHER" id="PTHR24567">
    <property type="entry name" value="CRP FAMILY TRANSCRIPTIONAL REGULATORY PROTEIN"/>
    <property type="match status" value="1"/>
</dbReference>
<dbReference type="CDD" id="cd00038">
    <property type="entry name" value="CAP_ED"/>
    <property type="match status" value="1"/>
</dbReference>
<dbReference type="SMART" id="SM00100">
    <property type="entry name" value="cNMP"/>
    <property type="match status" value="1"/>
</dbReference>
<dbReference type="InterPro" id="IPR018490">
    <property type="entry name" value="cNMP-bd_dom_sf"/>
</dbReference>
<dbReference type="SUPFAM" id="SSF51206">
    <property type="entry name" value="cAMP-binding domain-like"/>
    <property type="match status" value="1"/>
</dbReference>
<evidence type="ECO:0000259" key="4">
    <source>
        <dbReference type="PROSITE" id="PS50042"/>
    </source>
</evidence>
<evidence type="ECO:0000256" key="1">
    <source>
        <dbReference type="ARBA" id="ARBA00023015"/>
    </source>
</evidence>
<evidence type="ECO:0000313" key="7">
    <source>
        <dbReference type="Proteomes" id="UP000094472"/>
    </source>
</evidence>
<dbReference type="InterPro" id="IPR012318">
    <property type="entry name" value="HTH_CRP"/>
</dbReference>
<dbReference type="PANTHER" id="PTHR24567:SF74">
    <property type="entry name" value="HTH-TYPE TRANSCRIPTIONAL REGULATOR ARCR"/>
    <property type="match status" value="1"/>
</dbReference>
<keyword evidence="3" id="KW-0804">Transcription</keyword>
<dbReference type="InterPro" id="IPR036390">
    <property type="entry name" value="WH_DNA-bd_sf"/>
</dbReference>
<name>A0A1E3VXR7_9HYPH</name>
<accession>A0A1E3VXR7</accession>
<feature type="domain" description="Cyclic nucleotide-binding" evidence="4">
    <location>
        <begin position="14"/>
        <end position="91"/>
    </location>
</feature>
<dbReference type="InterPro" id="IPR014710">
    <property type="entry name" value="RmlC-like_jellyroll"/>
</dbReference>
<dbReference type="Gene3D" id="2.60.120.10">
    <property type="entry name" value="Jelly Rolls"/>
    <property type="match status" value="1"/>
</dbReference>
<reference evidence="6 7" key="1">
    <citation type="journal article" date="2016" name="Environ. Microbiol.">
        <title>New Methyloceanibacter diversity from North Sea sediments includes methanotroph containing solely the soluble methane monooxygenase.</title>
        <authorList>
            <person name="Vekeman B."/>
            <person name="Kerckhof F.M."/>
            <person name="Cremers G."/>
            <person name="de Vos P."/>
            <person name="Vandamme P."/>
            <person name="Boon N."/>
            <person name="Op den Camp H.J."/>
            <person name="Heylen K."/>
        </authorList>
    </citation>
    <scope>NUCLEOTIDE SEQUENCE [LARGE SCALE GENOMIC DNA]</scope>
    <source>
        <strain evidence="6 7">R-67175</strain>
    </source>
</reference>
<dbReference type="PROSITE" id="PS50042">
    <property type="entry name" value="CNMP_BINDING_3"/>
    <property type="match status" value="1"/>
</dbReference>
<dbReference type="EMBL" id="LPWF01000023">
    <property type="protein sequence ID" value="ODR98334.1"/>
    <property type="molecule type" value="Genomic_DNA"/>
</dbReference>
<dbReference type="InterPro" id="IPR036388">
    <property type="entry name" value="WH-like_DNA-bd_sf"/>
</dbReference>
<keyword evidence="2" id="KW-0238">DNA-binding</keyword>
<proteinExistence type="predicted"/>
<evidence type="ECO:0008006" key="8">
    <source>
        <dbReference type="Google" id="ProtNLM"/>
    </source>
</evidence>
<dbReference type="Proteomes" id="UP000094472">
    <property type="component" value="Unassembled WGS sequence"/>
</dbReference>
<evidence type="ECO:0000313" key="6">
    <source>
        <dbReference type="EMBL" id="ODR98334.1"/>
    </source>
</evidence>
<keyword evidence="7" id="KW-1185">Reference proteome</keyword>
<evidence type="ECO:0000256" key="2">
    <source>
        <dbReference type="ARBA" id="ARBA00023125"/>
    </source>
</evidence>
<dbReference type="GO" id="GO:0005829">
    <property type="term" value="C:cytosol"/>
    <property type="evidence" value="ECO:0007669"/>
    <property type="project" value="TreeGrafter"/>
</dbReference>
<feature type="domain" description="HTH crp-type" evidence="5">
    <location>
        <begin position="148"/>
        <end position="214"/>
    </location>
</feature>
<sequence>MAYCAETLRPRNRLLQSLPEDELQRLGPLLERVSLTPRRVLQHAGLPIEHLYFVEEGLVSVLAKVDERHAVEVWLIGRDGVVGSTALLGDRISTFGHLVQVGGSALRIGIEVLEHAAADFPSLRAALDGYLHEGLMQSSQSAACGLRHPVLKRLARWLLMAQDRSDLDALPVTQDALARSLGVRRPTVSEAFKQLEQHGVFARERALIRILDRASLERIACRCYRAMRLVRDTSEKPKTKRRVMALSLLWILFEVELAAS</sequence>
<dbReference type="Pfam" id="PF13545">
    <property type="entry name" value="HTH_Crp_2"/>
    <property type="match status" value="1"/>
</dbReference>
<keyword evidence="1" id="KW-0805">Transcription regulation</keyword>
<evidence type="ECO:0000259" key="5">
    <source>
        <dbReference type="PROSITE" id="PS51063"/>
    </source>
</evidence>
<dbReference type="InterPro" id="IPR050397">
    <property type="entry name" value="Env_Response_Regulators"/>
</dbReference>
<dbReference type="SUPFAM" id="SSF46785">
    <property type="entry name" value="Winged helix' DNA-binding domain"/>
    <property type="match status" value="1"/>
</dbReference>
<dbReference type="GO" id="GO:0003677">
    <property type="term" value="F:DNA binding"/>
    <property type="evidence" value="ECO:0007669"/>
    <property type="project" value="UniProtKB-KW"/>
</dbReference>
<protein>
    <recommendedName>
        <fullName evidence="8">HTH crp-type domain-containing protein</fullName>
    </recommendedName>
</protein>
<dbReference type="GO" id="GO:0003700">
    <property type="term" value="F:DNA-binding transcription factor activity"/>
    <property type="evidence" value="ECO:0007669"/>
    <property type="project" value="TreeGrafter"/>
</dbReference>
<dbReference type="PROSITE" id="PS51063">
    <property type="entry name" value="HTH_CRP_2"/>
    <property type="match status" value="1"/>
</dbReference>
<dbReference type="InterPro" id="IPR000595">
    <property type="entry name" value="cNMP-bd_dom"/>
</dbReference>
<dbReference type="AlphaFoldDB" id="A0A1E3VXR7"/>
<dbReference type="SMART" id="SM00419">
    <property type="entry name" value="HTH_CRP"/>
    <property type="match status" value="1"/>
</dbReference>